<evidence type="ECO:0000313" key="1">
    <source>
        <dbReference type="EMBL" id="MTW10172.1"/>
    </source>
</evidence>
<proteinExistence type="predicted"/>
<comment type="caution">
    <text evidence="1">The sequence shown here is derived from an EMBL/GenBank/DDBJ whole genome shotgun (WGS) entry which is preliminary data.</text>
</comment>
<reference evidence="1 2" key="1">
    <citation type="submission" date="2019-11" db="EMBL/GenBank/DDBJ databases">
        <title>Type strains purchased from KCTC, JCM and DSMZ.</title>
        <authorList>
            <person name="Lu H."/>
        </authorList>
    </citation>
    <scope>NUCLEOTIDE SEQUENCE [LARGE SCALE GENOMIC DNA]</scope>
    <source>
        <strain evidence="1 2">JCM 31587</strain>
    </source>
</reference>
<evidence type="ECO:0000313" key="2">
    <source>
        <dbReference type="Proteomes" id="UP000472320"/>
    </source>
</evidence>
<sequence length="81" mass="9262">MGIEYKIKFVMPMDFDPSALLRKLPSPIERSAMAEIYNYAVESDGFYFVDHLVNREIASVALRLFIDEALTHSPSIQIIEP</sequence>
<dbReference type="AlphaFoldDB" id="A0A6L6QCG1"/>
<accession>A0A6L6QCG1</accession>
<protein>
    <submittedName>
        <fullName evidence="1">Uncharacterized protein</fullName>
    </submittedName>
</protein>
<keyword evidence="2" id="KW-1185">Reference proteome</keyword>
<name>A0A6L6QCG1_9BURK</name>
<dbReference type="EMBL" id="WNKX01000003">
    <property type="protein sequence ID" value="MTW10172.1"/>
    <property type="molecule type" value="Genomic_DNA"/>
</dbReference>
<organism evidence="1 2">
    <name type="scientific">Massilia eburnea</name>
    <dbReference type="NCBI Taxonomy" id="1776165"/>
    <lineage>
        <taxon>Bacteria</taxon>
        <taxon>Pseudomonadati</taxon>
        <taxon>Pseudomonadota</taxon>
        <taxon>Betaproteobacteria</taxon>
        <taxon>Burkholderiales</taxon>
        <taxon>Oxalobacteraceae</taxon>
        <taxon>Telluria group</taxon>
        <taxon>Massilia</taxon>
    </lineage>
</organism>
<gene>
    <name evidence="1" type="ORF">GM658_06110</name>
</gene>
<dbReference type="Proteomes" id="UP000472320">
    <property type="component" value="Unassembled WGS sequence"/>
</dbReference>